<evidence type="ECO:0000313" key="2">
    <source>
        <dbReference type="Proteomes" id="UP000055024"/>
    </source>
</evidence>
<dbReference type="AlphaFoldDB" id="A0A0V1I2R7"/>
<dbReference type="Proteomes" id="UP000055024">
    <property type="component" value="Unassembled WGS sequence"/>
</dbReference>
<name>A0A0V1I2R7_9BILA</name>
<proteinExistence type="predicted"/>
<sequence>MDRYFTSHSIVQYLLEHGPTTIGTVCAHHRDVPASLHNATRRDLYSTLVVYEHSKKVTLIIYVPRKNRNVLLVTSCHAKLKIDNQGDYKRPT</sequence>
<reference evidence="1 2" key="1">
    <citation type="submission" date="2015-01" db="EMBL/GenBank/DDBJ databases">
        <title>Evolution of Trichinella species and genotypes.</title>
        <authorList>
            <person name="Korhonen P.K."/>
            <person name="Edoardo P."/>
            <person name="Giuseppe L.R."/>
            <person name="Gasser R.B."/>
        </authorList>
    </citation>
    <scope>NUCLEOTIDE SEQUENCE [LARGE SCALE GENOMIC DNA]</scope>
    <source>
        <strain evidence="1">ISS1029</strain>
    </source>
</reference>
<keyword evidence="2" id="KW-1185">Reference proteome</keyword>
<evidence type="ECO:0000313" key="1">
    <source>
        <dbReference type="EMBL" id="KRZ17182.1"/>
    </source>
</evidence>
<evidence type="ECO:0008006" key="3">
    <source>
        <dbReference type="Google" id="ProtNLM"/>
    </source>
</evidence>
<organism evidence="1 2">
    <name type="scientific">Trichinella zimbabwensis</name>
    <dbReference type="NCBI Taxonomy" id="268475"/>
    <lineage>
        <taxon>Eukaryota</taxon>
        <taxon>Metazoa</taxon>
        <taxon>Ecdysozoa</taxon>
        <taxon>Nematoda</taxon>
        <taxon>Enoplea</taxon>
        <taxon>Dorylaimia</taxon>
        <taxon>Trichinellida</taxon>
        <taxon>Trichinellidae</taxon>
        <taxon>Trichinella</taxon>
    </lineage>
</organism>
<dbReference type="EMBL" id="JYDP01000008">
    <property type="protein sequence ID" value="KRZ17182.1"/>
    <property type="molecule type" value="Genomic_DNA"/>
</dbReference>
<dbReference type="OrthoDB" id="5915700at2759"/>
<accession>A0A0V1I2R7</accession>
<gene>
    <name evidence="1" type="ORF">T11_3142</name>
</gene>
<protein>
    <recommendedName>
        <fullName evidence="3">PiggyBac transposable element-derived protein domain-containing protein</fullName>
    </recommendedName>
</protein>
<comment type="caution">
    <text evidence="1">The sequence shown here is derived from an EMBL/GenBank/DDBJ whole genome shotgun (WGS) entry which is preliminary data.</text>
</comment>